<dbReference type="GO" id="GO:0006270">
    <property type="term" value="P:DNA replication initiation"/>
    <property type="evidence" value="ECO:0007669"/>
    <property type="project" value="TreeGrafter"/>
</dbReference>
<dbReference type="PANTHER" id="PTHR30580">
    <property type="entry name" value="PRIMOSOMAL PROTEIN N"/>
    <property type="match status" value="1"/>
</dbReference>
<dbReference type="GO" id="GO:0006302">
    <property type="term" value="P:double-strand break repair"/>
    <property type="evidence" value="ECO:0007669"/>
    <property type="project" value="TreeGrafter"/>
</dbReference>
<evidence type="ECO:0000256" key="2">
    <source>
        <dbReference type="ARBA" id="ARBA00022840"/>
    </source>
</evidence>
<evidence type="ECO:0000256" key="1">
    <source>
        <dbReference type="ARBA" id="ARBA00022741"/>
    </source>
</evidence>
<dbReference type="Gene3D" id="3.40.50.300">
    <property type="entry name" value="P-loop containing nucleotide triphosphate hydrolases"/>
    <property type="match status" value="1"/>
</dbReference>
<keyword evidence="7" id="KW-1185">Reference proteome</keyword>
<dbReference type="GO" id="GO:0006310">
    <property type="term" value="P:DNA recombination"/>
    <property type="evidence" value="ECO:0007669"/>
    <property type="project" value="TreeGrafter"/>
</dbReference>
<dbReference type="RefSeq" id="WP_039171613.1">
    <property type="nucleotide sequence ID" value="NZ_CP007457.1"/>
</dbReference>
<dbReference type="GO" id="GO:0003677">
    <property type="term" value="F:DNA binding"/>
    <property type="evidence" value="ECO:0007669"/>
    <property type="project" value="UniProtKB-KW"/>
</dbReference>
<dbReference type="AlphaFoldDB" id="A0A0A7IBB0"/>
<sequence>MTTDAQQPAFEGLEPRRRRRRQTERAAASHLPVAHVVLDIQAAHLGQPFDYLIDEKQSEAAQPGCLVRVRFGGQRVSGVIWSRSETSETDASALRFIERVLSPHPIVSPSMRGDITAIADAYGGTRANIVRVAVPTRVAAVDRESFAPADGAELRERCAQSAAHAYKAFARGYEQARLVDEALAADGFASFVIDGLPGEGRWREDFAWMALRALASGKSAVLVVPTMREVWALMHTLNAVGLRAWAPDESGGLSGDVAVLSASLSPAERYRAYRAVLAGQVRCVVGLRAAMYAPVDGPALFAVLDDAAYQYADGLAPYANARGVCRLRAGLHDGVFVAYAQARSVLSQWECERAESVGLGVCGPSAAVHGYRDALAASAPPVRWLNRDELMRLADASVGARVPHTAVRVLSKALNQGPVLLSIPGDGVSESLSCAQCLALARCMRCTGPLERVGVGQTPRCRWCGAAAVHWHCARCGGERLRVIRVGAAGTARELRGLFREMPMVLSSPHQAEGVIEQVADAPVIVIATPGAEPRVRPGGASGGRYRAVAILDAWTSLYSQRMDARVDVLRTWMHTMSYCNARVDGGVGLLLGETDPLIAQALMTWDPRVLAGRELREREETALPPALSAACVWGRNDAVTWLLREIGVRGGDWSTLQWQGQRIDSVLGPVPIPQARTVDAREIEEMGDRVKAVVRIPHSRRAELAKRVRVALARHVASRAGGELRCRLDPKDLL</sequence>
<dbReference type="InterPro" id="IPR041222">
    <property type="entry name" value="PriA_3primeBD"/>
</dbReference>
<feature type="domain" description="Primosomal protein N' 3' DNA-binding" evidence="5">
    <location>
        <begin position="36"/>
        <end position="135"/>
    </location>
</feature>
<reference evidence="6 7" key="1">
    <citation type="journal article" date="2015" name="Genome Announc.">
        <title>Bifidobacterium pseudolongum Strain PV8-2, Isolated from a Stool Sample of an Anemic Kenyan Infant.</title>
        <authorList>
            <person name="Vazquez-Gutierrez P."/>
            <person name="Lacroix C."/>
            <person name="Chassard C."/>
            <person name="Klumpp J."/>
            <person name="Stevens M.J."/>
            <person name="Jans C."/>
        </authorList>
    </citation>
    <scope>NUCLEOTIDE SEQUENCE [LARGE SCALE GENOMIC DNA]</scope>
    <source>
        <strain evidence="6 7">PV8-2</strain>
    </source>
</reference>
<dbReference type="KEGG" id="bpsp:AH67_03500"/>
<dbReference type="EMBL" id="CP007457">
    <property type="protein sequence ID" value="AIZ16104.1"/>
    <property type="molecule type" value="Genomic_DNA"/>
</dbReference>
<dbReference type="Gene3D" id="3.40.1440.60">
    <property type="entry name" value="PriA, 3(prime) DNA-binding domain"/>
    <property type="match status" value="1"/>
</dbReference>
<accession>A0A0A7IBB0</accession>
<dbReference type="Pfam" id="PF17764">
    <property type="entry name" value="PriA_3primeBD"/>
    <property type="match status" value="1"/>
</dbReference>
<dbReference type="OrthoDB" id="3177118at2"/>
<protein>
    <submittedName>
        <fullName evidence="6">Primosome assembly protein PriA</fullName>
    </submittedName>
</protein>
<evidence type="ECO:0000256" key="4">
    <source>
        <dbReference type="SAM" id="MobiDB-lite"/>
    </source>
</evidence>
<gene>
    <name evidence="6" type="ORF">AH67_03500</name>
</gene>
<dbReference type="GO" id="GO:0005524">
    <property type="term" value="F:ATP binding"/>
    <property type="evidence" value="ECO:0007669"/>
    <property type="project" value="UniProtKB-KW"/>
</dbReference>
<dbReference type="STRING" id="1447715.AH67_03500"/>
<dbReference type="Proteomes" id="UP000030636">
    <property type="component" value="Chromosome"/>
</dbReference>
<evidence type="ECO:0000313" key="6">
    <source>
        <dbReference type="EMBL" id="AIZ16104.1"/>
    </source>
</evidence>
<evidence type="ECO:0000259" key="5">
    <source>
        <dbReference type="Pfam" id="PF17764"/>
    </source>
</evidence>
<dbReference type="HOGENOM" id="CLU_015485_1_0_11"/>
<keyword evidence="1" id="KW-0547">Nucleotide-binding</keyword>
<feature type="region of interest" description="Disordered" evidence="4">
    <location>
        <begin position="1"/>
        <end position="21"/>
    </location>
</feature>
<dbReference type="InterPro" id="IPR027417">
    <property type="entry name" value="P-loop_NTPase"/>
</dbReference>
<keyword evidence="2" id="KW-0067">ATP-binding</keyword>
<evidence type="ECO:0000313" key="7">
    <source>
        <dbReference type="Proteomes" id="UP000030636"/>
    </source>
</evidence>
<evidence type="ECO:0000256" key="3">
    <source>
        <dbReference type="ARBA" id="ARBA00023125"/>
    </source>
</evidence>
<dbReference type="GO" id="GO:0043138">
    <property type="term" value="F:3'-5' DNA helicase activity"/>
    <property type="evidence" value="ECO:0007669"/>
    <property type="project" value="TreeGrafter"/>
</dbReference>
<proteinExistence type="predicted"/>
<name>A0A0A7IBB0_9BIFI</name>
<dbReference type="PANTHER" id="PTHR30580:SF0">
    <property type="entry name" value="PRIMOSOMAL PROTEIN N"/>
    <property type="match status" value="1"/>
</dbReference>
<keyword evidence="3" id="KW-0238">DNA-binding</keyword>
<organism evidence="6 7">
    <name type="scientific">Bifidobacterium pseudolongum PV8-2</name>
    <dbReference type="NCBI Taxonomy" id="1447715"/>
    <lineage>
        <taxon>Bacteria</taxon>
        <taxon>Bacillati</taxon>
        <taxon>Actinomycetota</taxon>
        <taxon>Actinomycetes</taxon>
        <taxon>Bifidobacteriales</taxon>
        <taxon>Bifidobacteriaceae</taxon>
        <taxon>Bifidobacterium</taxon>
    </lineage>
</organism>
<dbReference type="InterPro" id="IPR042115">
    <property type="entry name" value="PriA_3primeBD_sf"/>
</dbReference>